<protein>
    <submittedName>
        <fullName evidence="2">Uncharacterized protein</fullName>
    </submittedName>
</protein>
<feature type="transmembrane region" description="Helical" evidence="1">
    <location>
        <begin position="53"/>
        <end position="72"/>
    </location>
</feature>
<gene>
    <name evidence="2" type="ORF">ABT39_MTgene319</name>
</gene>
<keyword evidence="2" id="KW-0496">Mitochondrion</keyword>
<dbReference type="AlphaFoldDB" id="A0A101M3N7"/>
<evidence type="ECO:0000313" key="2">
    <source>
        <dbReference type="EMBL" id="KUM50476.1"/>
    </source>
</evidence>
<feature type="transmembrane region" description="Helical" evidence="1">
    <location>
        <begin position="21"/>
        <end position="41"/>
    </location>
</feature>
<organism evidence="2">
    <name type="scientific">Picea glauca</name>
    <name type="common">White spruce</name>
    <name type="synonym">Pinus glauca</name>
    <dbReference type="NCBI Taxonomy" id="3330"/>
    <lineage>
        <taxon>Eukaryota</taxon>
        <taxon>Viridiplantae</taxon>
        <taxon>Streptophyta</taxon>
        <taxon>Embryophyta</taxon>
        <taxon>Tracheophyta</taxon>
        <taxon>Spermatophyta</taxon>
        <taxon>Pinopsida</taxon>
        <taxon>Pinidae</taxon>
        <taxon>Conifers I</taxon>
        <taxon>Pinales</taxon>
        <taxon>Pinaceae</taxon>
        <taxon>Picea</taxon>
    </lineage>
</organism>
<accession>A0A101M3N7</accession>
<proteinExistence type="predicted"/>
<reference evidence="2" key="1">
    <citation type="journal article" date="2015" name="Genome Biol. Evol.">
        <title>Organellar Genomes of White Spruce (Picea glauca): Assembly and Annotation.</title>
        <authorList>
            <person name="Jackman S.D."/>
            <person name="Warren R.L."/>
            <person name="Gibb E.A."/>
            <person name="Vandervalk B.P."/>
            <person name="Mohamadi H."/>
            <person name="Chu J."/>
            <person name="Raymond A."/>
            <person name="Pleasance S."/>
            <person name="Coope R."/>
            <person name="Wildung M.R."/>
            <person name="Ritland C.E."/>
            <person name="Bousquet J."/>
            <person name="Jones S.J."/>
            <person name="Bohlmann J."/>
            <person name="Birol I."/>
        </authorList>
    </citation>
    <scope>NUCLEOTIDE SEQUENCE [LARGE SCALE GENOMIC DNA]</scope>
    <source>
        <tissue evidence="2">Flushing bud</tissue>
    </source>
</reference>
<evidence type="ECO:0000256" key="1">
    <source>
        <dbReference type="SAM" id="Phobius"/>
    </source>
</evidence>
<geneLocation type="mitochondrion" evidence="2"/>
<sequence length="79" mass="9120">MTYITSKVSRARKTKLYNCSFLYNCCFLDPIHVVAFVLSMVPWSEGTFPFYTVWVWVCILNLPSVCTYKPLVQTGKLSL</sequence>
<name>A0A101M3N7_PICGL</name>
<keyword evidence="1" id="KW-0812">Transmembrane</keyword>
<comment type="caution">
    <text evidence="2">The sequence shown here is derived from an EMBL/GenBank/DDBJ whole genome shotgun (WGS) entry which is preliminary data.</text>
</comment>
<keyword evidence="1" id="KW-0472">Membrane</keyword>
<dbReference type="EMBL" id="LKAM01000001">
    <property type="protein sequence ID" value="KUM50476.1"/>
    <property type="molecule type" value="Genomic_DNA"/>
</dbReference>
<keyword evidence="1" id="KW-1133">Transmembrane helix</keyword>